<reference evidence="3" key="1">
    <citation type="submission" date="2025-08" db="UniProtKB">
        <authorList>
            <consortium name="RefSeq"/>
        </authorList>
    </citation>
    <scope>IDENTIFICATION</scope>
    <source>
        <tissue evidence="3">Muscle</tissue>
    </source>
</reference>
<feature type="compositionally biased region" description="Basic residues" evidence="1">
    <location>
        <begin position="46"/>
        <end position="55"/>
    </location>
</feature>
<sequence length="195" mass="21145">MGHKRRNLRHASPPRPARPAPPTPPSNAFRLLPRAGSPTPDSYLARVRKQRAHSRSSREPRKPWSPPEARDRETPLPEPNSNCPPGPGAAQAHLGALGTLAETAIGAASSGATAGRARGHDWGGEKARLGRLCCKKAARSGALPTPCRHGSSQSPNPDRRPARSQMLRGSNGELQRLKRLSPCLSWRRERSNENK</sequence>
<dbReference type="Proteomes" id="UP000694851">
    <property type="component" value="Unplaced"/>
</dbReference>
<dbReference type="RefSeq" id="XP_019483081.1">
    <property type="nucleotide sequence ID" value="XM_019627536.1"/>
</dbReference>
<gene>
    <name evidence="3" type="primary">LOC109373576</name>
</gene>
<feature type="region of interest" description="Disordered" evidence="1">
    <location>
        <begin position="139"/>
        <end position="174"/>
    </location>
</feature>
<feature type="compositionally biased region" description="Pro residues" evidence="1">
    <location>
        <begin position="13"/>
        <end position="25"/>
    </location>
</feature>
<organism evidence="2 3">
    <name type="scientific">Hipposideros armiger</name>
    <name type="common">Great Himalayan leaf-nosed bat</name>
    <dbReference type="NCBI Taxonomy" id="186990"/>
    <lineage>
        <taxon>Eukaryota</taxon>
        <taxon>Metazoa</taxon>
        <taxon>Chordata</taxon>
        <taxon>Craniata</taxon>
        <taxon>Vertebrata</taxon>
        <taxon>Euteleostomi</taxon>
        <taxon>Mammalia</taxon>
        <taxon>Eutheria</taxon>
        <taxon>Laurasiatheria</taxon>
        <taxon>Chiroptera</taxon>
        <taxon>Yinpterochiroptera</taxon>
        <taxon>Rhinolophoidea</taxon>
        <taxon>Hipposideridae</taxon>
        <taxon>Hipposideros</taxon>
    </lineage>
</organism>
<feature type="compositionally biased region" description="Basic and acidic residues" evidence="1">
    <location>
        <begin position="56"/>
        <end position="75"/>
    </location>
</feature>
<dbReference type="AlphaFoldDB" id="A0A8B7Q3Q9"/>
<keyword evidence="2" id="KW-1185">Reference proteome</keyword>
<feature type="region of interest" description="Disordered" evidence="1">
    <location>
        <begin position="1"/>
        <end position="95"/>
    </location>
</feature>
<protein>
    <submittedName>
        <fullName evidence="3">Serine/arginine repetitive matrix protein 1-like</fullName>
    </submittedName>
</protein>
<evidence type="ECO:0000256" key="1">
    <source>
        <dbReference type="SAM" id="MobiDB-lite"/>
    </source>
</evidence>
<accession>A0A8B7Q3Q9</accession>
<dbReference type="GeneID" id="109373576"/>
<evidence type="ECO:0000313" key="3">
    <source>
        <dbReference type="RefSeq" id="XP_019483081.1"/>
    </source>
</evidence>
<dbReference type="KEGG" id="hai:109373576"/>
<feature type="compositionally biased region" description="Pro residues" evidence="1">
    <location>
        <begin position="76"/>
        <end position="87"/>
    </location>
</feature>
<evidence type="ECO:0000313" key="2">
    <source>
        <dbReference type="Proteomes" id="UP000694851"/>
    </source>
</evidence>
<name>A0A8B7Q3Q9_HIPAR</name>
<proteinExistence type="predicted"/>